<evidence type="ECO:0000256" key="1">
    <source>
        <dbReference type="RuleBase" id="RU363098"/>
    </source>
</evidence>
<dbReference type="GO" id="GO:0003723">
    <property type="term" value="F:RNA binding"/>
    <property type="evidence" value="ECO:0007669"/>
    <property type="project" value="UniProtKB-KW"/>
</dbReference>
<accession>A0AAD1UB56</accession>
<keyword evidence="4" id="KW-1185">Reference proteome</keyword>
<dbReference type="AlphaFoldDB" id="A0AAD1UB56"/>
<keyword evidence="1" id="KW-0548">Nucleotidyltransferase</keyword>
<feature type="domain" description="RDRP core" evidence="2">
    <location>
        <begin position="363"/>
        <end position="946"/>
    </location>
</feature>
<dbReference type="Pfam" id="PF05183">
    <property type="entry name" value="RdRP"/>
    <property type="match status" value="1"/>
</dbReference>
<dbReference type="PANTHER" id="PTHR23079">
    <property type="entry name" value="RNA-DEPENDENT RNA POLYMERASE"/>
    <property type="match status" value="1"/>
</dbReference>
<dbReference type="Proteomes" id="UP001295684">
    <property type="component" value="Unassembled WGS sequence"/>
</dbReference>
<comment type="catalytic activity">
    <reaction evidence="1">
        <text>RNA(n) + a ribonucleoside 5'-triphosphate = RNA(n+1) + diphosphate</text>
        <dbReference type="Rhea" id="RHEA:21248"/>
        <dbReference type="Rhea" id="RHEA-COMP:14527"/>
        <dbReference type="Rhea" id="RHEA-COMP:17342"/>
        <dbReference type="ChEBI" id="CHEBI:33019"/>
        <dbReference type="ChEBI" id="CHEBI:61557"/>
        <dbReference type="ChEBI" id="CHEBI:140395"/>
        <dbReference type="EC" id="2.7.7.48"/>
    </reaction>
</comment>
<name>A0AAD1UB56_EUPCR</name>
<dbReference type="GO" id="GO:0003968">
    <property type="term" value="F:RNA-directed RNA polymerase activity"/>
    <property type="evidence" value="ECO:0007669"/>
    <property type="project" value="UniProtKB-KW"/>
</dbReference>
<reference evidence="3" key="1">
    <citation type="submission" date="2023-07" db="EMBL/GenBank/DDBJ databases">
        <authorList>
            <consortium name="AG Swart"/>
            <person name="Singh M."/>
            <person name="Singh A."/>
            <person name="Seah K."/>
            <person name="Emmerich C."/>
        </authorList>
    </citation>
    <scope>NUCLEOTIDE SEQUENCE</scope>
    <source>
        <strain evidence="3">DP1</strain>
    </source>
</reference>
<keyword evidence="1" id="KW-0694">RNA-binding</keyword>
<proteinExistence type="inferred from homology"/>
<sequence>MLKEKLLQSILDFRLMDTVTECNFGFEKVIQSKGARGRNQTNKLFVPFQDMDFVKSFMVRYESAQRGTKRLTSLRLLSELDILPTYLCDRGRYGFQLFYIDEKSVSEISIVRKDTQEACIYIKLKRLPEFYTFEYNSSGSKVKLYMKKQRSKLWSDDILVSSIQSQMTVRICGTLSLRSEIPLELIPSDERKEGLTEFAAPYILKQAFKNRLFKGINPNNNKFLQKHSQFVKVPPEVELIMRKNFAEFLETMSGLLRSLPFKVMYSFLCLFSKRVIHVLDYSLQEYKRTLERIKMTLRKERSRDAVDTMEFAVQNVALDNRFWREGLYDRIMKLYSATYDHFSQYFDDIQMTDKLVRVRKVVVTPSRIELDFPFLNSTNRAIRNNLENIDDFIRVSFMSEDYQKGNYSFNYSDSEGIFNHLRNVLEDGFKIGGKTFKFLHYSNSQLKSYSCWFMNEVKPHLTYNRVIQELGNFNGLGTVSKNAARRGQAFSSTIKTVSLDSRKEIQELSDIKKNGYEFTDGCGFIDPELLEDIRKKYFSGVFSSAIQIRLGGYKGMLLASKEIPKGVKVQPVRSMRKFELDKNQTFLDLEVVKLAHYMPGYLNKQIIQVLWANGVHSRIFRQIQHSYIDKMLAFYKLSKVGEKYKNHDEILQSISLISRNVLSANQKGKSYSDPFLHPIVMSIAYSKILKVRNKFKIYDEHGCNLFGVIDPYNCLEEGEVFIQFNKYVKHPHERAAYDHTLITGDVLVSRSPCVHPGDMRVLEAVNEPALLDFVNVIIFSAKGDRPEQHKMGYGDLDGDIYWINWRPEFIKSFVQAEPSEPPVGFFEGEPSVPLTDYSEEVGQQDCIDNFLDYIRKDFLGQIANLHCKIADQHQNNLHLVDCMTLARMHTQAIDGQKRDVEFDPEEFKQIKRKFDFEVDFMSRGRHKIGKKNIRPSPGVIGILYRDLQNYVQKDHIIELEYMFKIKRDYWIPERLWKDMKICNHLPYIYSSIVRPYNDSIRNLLHSKGLCSEGDLFISNSLLSNMVATKEELFQSREDVTIILEGMRDTYRKKLKEYQEDYFKHTEQENSSKEFKLHPVLNKALEFATYFNIWQKDSPCIKRFYQNRKFKLFVRYIDRDHPRGKPMCYEEYWRKISSSHLQMHDICRVIEHSQLFSAWWLLGDL</sequence>
<dbReference type="InterPro" id="IPR057596">
    <property type="entry name" value="RDRP_core"/>
</dbReference>
<dbReference type="PANTHER" id="PTHR23079:SF55">
    <property type="entry name" value="RNA-DIRECTED RNA POLYMERASE"/>
    <property type="match status" value="1"/>
</dbReference>
<gene>
    <name evidence="3" type="ORF">ECRASSUSDP1_LOCUS7127</name>
</gene>
<keyword evidence="1" id="KW-0808">Transferase</keyword>
<evidence type="ECO:0000313" key="3">
    <source>
        <dbReference type="EMBL" id="CAI2365849.1"/>
    </source>
</evidence>
<evidence type="ECO:0000313" key="4">
    <source>
        <dbReference type="Proteomes" id="UP001295684"/>
    </source>
</evidence>
<comment type="caution">
    <text evidence="3">The sequence shown here is derived from an EMBL/GenBank/DDBJ whole genome shotgun (WGS) entry which is preliminary data.</text>
</comment>
<dbReference type="GO" id="GO:0031380">
    <property type="term" value="C:nuclear RNA-directed RNA polymerase complex"/>
    <property type="evidence" value="ECO:0007669"/>
    <property type="project" value="TreeGrafter"/>
</dbReference>
<dbReference type="GO" id="GO:0030422">
    <property type="term" value="P:siRNA processing"/>
    <property type="evidence" value="ECO:0007669"/>
    <property type="project" value="TreeGrafter"/>
</dbReference>
<organism evidence="3 4">
    <name type="scientific">Euplotes crassus</name>
    <dbReference type="NCBI Taxonomy" id="5936"/>
    <lineage>
        <taxon>Eukaryota</taxon>
        <taxon>Sar</taxon>
        <taxon>Alveolata</taxon>
        <taxon>Ciliophora</taxon>
        <taxon>Intramacronucleata</taxon>
        <taxon>Spirotrichea</taxon>
        <taxon>Hypotrichia</taxon>
        <taxon>Euplotida</taxon>
        <taxon>Euplotidae</taxon>
        <taxon>Moneuplotes</taxon>
    </lineage>
</organism>
<evidence type="ECO:0000259" key="2">
    <source>
        <dbReference type="Pfam" id="PF05183"/>
    </source>
</evidence>
<keyword evidence="1" id="KW-0696">RNA-directed RNA polymerase</keyword>
<dbReference type="EMBL" id="CAMPGE010006931">
    <property type="protein sequence ID" value="CAI2365849.1"/>
    <property type="molecule type" value="Genomic_DNA"/>
</dbReference>
<dbReference type="InterPro" id="IPR007855">
    <property type="entry name" value="RDRP"/>
</dbReference>
<dbReference type="EC" id="2.7.7.48" evidence="1"/>
<comment type="similarity">
    <text evidence="1">Belongs to the RdRP family.</text>
</comment>
<protein>
    <recommendedName>
        <fullName evidence="1">RNA-dependent RNA polymerase</fullName>
        <ecNumber evidence="1">2.7.7.48</ecNumber>
    </recommendedName>
</protein>